<dbReference type="AlphaFoldDB" id="A0A8J7WB66"/>
<dbReference type="RefSeq" id="WP_211531195.1">
    <property type="nucleotide sequence ID" value="NZ_JWHL01000013.1"/>
</dbReference>
<dbReference type="NCBIfam" id="TIGR00489">
    <property type="entry name" value="aEF-1_beta"/>
    <property type="match status" value="1"/>
</dbReference>
<evidence type="ECO:0000256" key="7">
    <source>
        <dbReference type="HAMAP-Rule" id="MF_00043"/>
    </source>
</evidence>
<dbReference type="EMBL" id="JWHL01000013">
    <property type="protein sequence ID" value="MBR1369487.1"/>
    <property type="molecule type" value="Genomic_DNA"/>
</dbReference>
<feature type="domain" description="Translation elongation factor EF1B beta/delta subunit guanine nucleotide exchange" evidence="8">
    <location>
        <begin position="3"/>
        <end position="85"/>
    </location>
</feature>
<evidence type="ECO:0000256" key="5">
    <source>
        <dbReference type="ARBA" id="ARBA00022917"/>
    </source>
</evidence>
<dbReference type="CDD" id="cd00292">
    <property type="entry name" value="EF1B"/>
    <property type="match status" value="1"/>
</dbReference>
<dbReference type="InterPro" id="IPR014717">
    <property type="entry name" value="Transl_elong_EF1B/ribsomal_bS6"/>
</dbReference>
<dbReference type="SMART" id="SM00888">
    <property type="entry name" value="EF1_GNE"/>
    <property type="match status" value="1"/>
</dbReference>
<dbReference type="Proteomes" id="UP000730161">
    <property type="component" value="Unassembled WGS sequence"/>
</dbReference>
<dbReference type="InterPro" id="IPR036219">
    <property type="entry name" value="eEF-1beta-like_sf"/>
</dbReference>
<dbReference type="PANTHER" id="PTHR39647">
    <property type="entry name" value="ELONGATION FACTOR 1-BETA"/>
    <property type="match status" value="1"/>
</dbReference>
<dbReference type="NCBIfam" id="NF001670">
    <property type="entry name" value="PRK00435.1"/>
    <property type="match status" value="1"/>
</dbReference>
<comment type="caution">
    <text evidence="9">The sequence shown here is derived from an EMBL/GenBank/DDBJ whole genome shotgun (WGS) entry which is preliminary data.</text>
</comment>
<keyword evidence="10" id="KW-1185">Reference proteome</keyword>
<reference evidence="9" key="1">
    <citation type="submission" date="2014-12" db="EMBL/GenBank/DDBJ databases">
        <authorList>
            <person name="Huang H.-H."/>
            <person name="Chen S.-C."/>
            <person name="Lai M.-C."/>
        </authorList>
    </citation>
    <scope>NUCLEOTIDE SEQUENCE</scope>
    <source>
        <strain evidence="9">K1F9705b</strain>
    </source>
</reference>
<comment type="function">
    <text evidence="1 7">Promotes the exchange of GDP for GTP in EF-1-alpha/GDP, thus allowing the regeneration of EF-1-alpha/GTP that could then be used to form the ternary complex EF-1-alpha/GTP/AAtRNA.</text>
</comment>
<evidence type="ECO:0000256" key="4">
    <source>
        <dbReference type="ARBA" id="ARBA00022768"/>
    </source>
</evidence>
<dbReference type="InterPro" id="IPR004542">
    <property type="entry name" value="Transl_elong_EF1B_B_arc"/>
</dbReference>
<evidence type="ECO:0000256" key="3">
    <source>
        <dbReference type="ARBA" id="ARBA00017600"/>
    </source>
</evidence>
<sequence length="86" mass="9219">MGAVAVILRVMPESPEVDIEALKAAIREKIPGVSDMRDEPIGFGLVALKVATVIQDEEGATDGIESQFLDIPGVDRAEIVDLSRMI</sequence>
<proteinExistence type="inferred from homology"/>
<dbReference type="Pfam" id="PF00736">
    <property type="entry name" value="EF1_GNE"/>
    <property type="match status" value="1"/>
</dbReference>
<comment type="similarity">
    <text evidence="2 7">Belongs to the EF-1-beta/EF-1-delta family.</text>
</comment>
<evidence type="ECO:0000256" key="1">
    <source>
        <dbReference type="ARBA" id="ARBA00003815"/>
    </source>
</evidence>
<protein>
    <recommendedName>
        <fullName evidence="3 7">Elongation factor 1-beta</fullName>
        <shortName evidence="7">EF-1-beta</shortName>
    </recommendedName>
    <alternativeName>
        <fullName evidence="6 7">aEF-1beta</fullName>
    </alternativeName>
</protein>
<dbReference type="Gene3D" id="3.30.70.60">
    <property type="match status" value="1"/>
</dbReference>
<evidence type="ECO:0000256" key="2">
    <source>
        <dbReference type="ARBA" id="ARBA00007411"/>
    </source>
</evidence>
<organism evidence="9 10">
    <name type="scientific">Methanocalculus chunghsingensis</name>
    <dbReference type="NCBI Taxonomy" id="156457"/>
    <lineage>
        <taxon>Archaea</taxon>
        <taxon>Methanobacteriati</taxon>
        <taxon>Methanobacteriota</taxon>
        <taxon>Stenosarchaea group</taxon>
        <taxon>Methanomicrobia</taxon>
        <taxon>Methanomicrobiales</taxon>
        <taxon>Methanocalculaceae</taxon>
        <taxon>Methanocalculus</taxon>
    </lineage>
</organism>
<dbReference type="SUPFAM" id="SSF54984">
    <property type="entry name" value="eEF-1beta-like"/>
    <property type="match status" value="1"/>
</dbReference>
<evidence type="ECO:0000313" key="9">
    <source>
        <dbReference type="EMBL" id="MBR1369487.1"/>
    </source>
</evidence>
<dbReference type="PANTHER" id="PTHR39647:SF1">
    <property type="entry name" value="ELONGATION FACTOR 1-BETA"/>
    <property type="match status" value="1"/>
</dbReference>
<keyword evidence="4 7" id="KW-0251">Elongation factor</keyword>
<evidence type="ECO:0000313" key="10">
    <source>
        <dbReference type="Proteomes" id="UP000730161"/>
    </source>
</evidence>
<dbReference type="OrthoDB" id="84643at2157"/>
<gene>
    <name evidence="9" type="primary">ef1B</name>
    <name evidence="7" type="synonym">ef1b</name>
    <name evidence="9" type="ORF">RJ53_08280</name>
</gene>
<evidence type="ECO:0000256" key="6">
    <source>
        <dbReference type="ARBA" id="ARBA00032274"/>
    </source>
</evidence>
<name>A0A8J7WB66_9EURY</name>
<dbReference type="GO" id="GO:0003746">
    <property type="term" value="F:translation elongation factor activity"/>
    <property type="evidence" value="ECO:0007669"/>
    <property type="project" value="UniProtKB-UniRule"/>
</dbReference>
<accession>A0A8J7WB66</accession>
<dbReference type="PIRSF" id="PIRSF006521">
    <property type="entry name" value="Transl_elong_EF1B_B_arc"/>
    <property type="match status" value="1"/>
</dbReference>
<dbReference type="InterPro" id="IPR014038">
    <property type="entry name" value="EF1B_bsu/dsu_GNE"/>
</dbReference>
<evidence type="ECO:0000259" key="8">
    <source>
        <dbReference type="SMART" id="SM00888"/>
    </source>
</evidence>
<dbReference type="HAMAP" id="MF_00043">
    <property type="entry name" value="EF1_beta"/>
    <property type="match status" value="1"/>
</dbReference>
<keyword evidence="5 7" id="KW-0648">Protein biosynthesis</keyword>